<dbReference type="GO" id="GO:0005506">
    <property type="term" value="F:iron ion binding"/>
    <property type="evidence" value="ECO:0007669"/>
    <property type="project" value="UniProtKB-UniRule"/>
</dbReference>
<dbReference type="EMBL" id="KC811140">
    <property type="protein sequence ID" value="AGQ19697.1"/>
    <property type="molecule type" value="Genomic_DNA"/>
</dbReference>
<dbReference type="AlphaFoldDB" id="S5DXI5"/>
<comment type="cofactor">
    <cofactor evidence="14">
        <name>[4Fe-4S] cluster</name>
        <dbReference type="ChEBI" id="CHEBI:49883"/>
    </cofactor>
    <text evidence="14">Binds 1 [4Fe-4S] cluster.</text>
</comment>
<dbReference type="InterPro" id="IPR006138">
    <property type="entry name" value="NADH_UQ_OxRdtase_20Kd_su"/>
</dbReference>
<dbReference type="InterPro" id="IPR006137">
    <property type="entry name" value="NADH_UbQ_OxRdtase-like_20kDa"/>
</dbReference>
<dbReference type="GO" id="GO:0048038">
    <property type="term" value="F:quinone binding"/>
    <property type="evidence" value="ECO:0007669"/>
    <property type="project" value="UniProtKB-KW"/>
</dbReference>
<evidence type="ECO:0000256" key="9">
    <source>
        <dbReference type="ARBA" id="ARBA00023014"/>
    </source>
</evidence>
<evidence type="ECO:0000256" key="7">
    <source>
        <dbReference type="ARBA" id="ARBA00022967"/>
    </source>
</evidence>
<dbReference type="EC" id="7.1.1.-" evidence="14"/>
<feature type="binding site" evidence="14">
    <location>
        <position position="130"/>
    </location>
    <ligand>
        <name>[4Fe-4S] cluster</name>
        <dbReference type="ChEBI" id="CHEBI:49883"/>
    </ligand>
</feature>
<dbReference type="NCBIfam" id="NF005012">
    <property type="entry name" value="PRK06411.1"/>
    <property type="match status" value="1"/>
</dbReference>
<accession>S5DXI5</accession>
<evidence type="ECO:0000256" key="4">
    <source>
        <dbReference type="ARBA" id="ARBA00022485"/>
    </source>
</evidence>
<dbReference type="NCBIfam" id="TIGR01957">
    <property type="entry name" value="nuoB_fam"/>
    <property type="match status" value="1"/>
</dbReference>
<reference evidence="17" key="1">
    <citation type="journal article" date="2013" name="Sci. Rep.">
        <title>Metagenomics uncovers a new group of low GC and ultra-small marine Actinobacteria.</title>
        <authorList>
            <person name="Ghai R."/>
            <person name="Mizuno C.M."/>
            <person name="Picazo A."/>
            <person name="Camacho A."/>
            <person name="Rodriguez-Valera F."/>
        </authorList>
    </citation>
    <scope>NUCLEOTIDE SEQUENCE</scope>
</reference>
<comment type="catalytic activity">
    <reaction evidence="14">
        <text>a quinone + NADH + 5 H(+)(in) = a quinol + NAD(+) + 4 H(+)(out)</text>
        <dbReference type="Rhea" id="RHEA:57888"/>
        <dbReference type="ChEBI" id="CHEBI:15378"/>
        <dbReference type="ChEBI" id="CHEBI:24646"/>
        <dbReference type="ChEBI" id="CHEBI:57540"/>
        <dbReference type="ChEBI" id="CHEBI:57945"/>
        <dbReference type="ChEBI" id="CHEBI:132124"/>
    </reaction>
</comment>
<keyword evidence="10 14" id="KW-0520">NAD</keyword>
<keyword evidence="17" id="KW-0830">Ubiquinone</keyword>
<dbReference type="GO" id="GO:0051539">
    <property type="term" value="F:4 iron, 4 sulfur cluster binding"/>
    <property type="evidence" value="ECO:0007669"/>
    <property type="project" value="UniProtKB-KW"/>
</dbReference>
<dbReference type="GO" id="GO:0009060">
    <property type="term" value="P:aerobic respiration"/>
    <property type="evidence" value="ECO:0007669"/>
    <property type="project" value="TreeGrafter"/>
</dbReference>
<keyword evidence="9 14" id="KW-0411">Iron-sulfur</keyword>
<comment type="function">
    <text evidence="12 14">NDH-1 shuttles electrons from NADH, via FMN and iron-sulfur (Fe-S) centers, to quinones in the respiratory chain. The immediate electron acceptor for the enzyme in this species is believed to be a menaquinone. Couples the redox reaction to proton translocation (for every two electrons transferred, four hydrogen ions are translocated across the cytoplasmic membrane), and thus conserves the redox energy in a proton gradient.</text>
</comment>
<keyword evidence="4 14" id="KW-0004">4Fe-4S</keyword>
<evidence type="ECO:0000256" key="13">
    <source>
        <dbReference type="ARBA" id="ARBA00062767"/>
    </source>
</evidence>
<comment type="similarity">
    <text evidence="1 14 15">Belongs to the complex I 20 kDa subunit family.</text>
</comment>
<keyword evidence="11 14" id="KW-0472">Membrane</keyword>
<dbReference type="GO" id="GO:0008137">
    <property type="term" value="F:NADH dehydrogenase (ubiquinone) activity"/>
    <property type="evidence" value="ECO:0007669"/>
    <property type="project" value="InterPro"/>
</dbReference>
<evidence type="ECO:0000313" key="17">
    <source>
        <dbReference type="EMBL" id="AGQ19697.1"/>
    </source>
</evidence>
<dbReference type="GO" id="GO:0015990">
    <property type="term" value="P:electron transport coupled proton transport"/>
    <property type="evidence" value="ECO:0007669"/>
    <property type="project" value="TreeGrafter"/>
</dbReference>
<keyword evidence="7 14" id="KW-1278">Translocase</keyword>
<dbReference type="FunFam" id="3.40.50.12280:FF:000002">
    <property type="entry name" value="NADH-quinone oxidoreductase subunit B"/>
    <property type="match status" value="1"/>
</dbReference>
<dbReference type="SUPFAM" id="SSF56770">
    <property type="entry name" value="HydA/Nqo6-like"/>
    <property type="match status" value="1"/>
</dbReference>
<dbReference type="GO" id="GO:0050136">
    <property type="term" value="F:NADH dehydrogenase (quinone) (non-electrogenic) activity"/>
    <property type="evidence" value="ECO:0007669"/>
    <property type="project" value="UniProtKB-UniRule"/>
</dbReference>
<evidence type="ECO:0000256" key="3">
    <source>
        <dbReference type="ARBA" id="ARBA00022475"/>
    </source>
</evidence>
<dbReference type="GO" id="GO:0005886">
    <property type="term" value="C:plasma membrane"/>
    <property type="evidence" value="ECO:0007669"/>
    <property type="project" value="UniProtKB-SubCell"/>
</dbReference>
<dbReference type="Gene3D" id="3.40.50.12280">
    <property type="match status" value="1"/>
</dbReference>
<evidence type="ECO:0000256" key="11">
    <source>
        <dbReference type="ARBA" id="ARBA00023136"/>
    </source>
</evidence>
<evidence type="ECO:0000256" key="8">
    <source>
        <dbReference type="ARBA" id="ARBA00023004"/>
    </source>
</evidence>
<evidence type="ECO:0000256" key="14">
    <source>
        <dbReference type="HAMAP-Rule" id="MF_01356"/>
    </source>
</evidence>
<dbReference type="PANTHER" id="PTHR11995">
    <property type="entry name" value="NADH DEHYDROGENASE"/>
    <property type="match status" value="1"/>
</dbReference>
<organism evidence="17">
    <name type="scientific">Candidatus Actinomarina minuta</name>
    <dbReference type="NCBI Taxonomy" id="1389454"/>
    <lineage>
        <taxon>Bacteria</taxon>
        <taxon>Bacillati</taxon>
        <taxon>Actinomycetota</taxon>
        <taxon>Actinomycetes</taxon>
        <taxon>Candidatus Actinomarinidae</taxon>
        <taxon>Candidatus Actinomarinales</taxon>
        <taxon>Candidatus Actinomarineae</taxon>
        <taxon>Candidatus Actinomarinaceae</taxon>
        <taxon>Candidatus Actinomarina</taxon>
    </lineage>
</organism>
<keyword evidence="8 14" id="KW-0408">Iron</keyword>
<evidence type="ECO:0000256" key="5">
    <source>
        <dbReference type="ARBA" id="ARBA00022719"/>
    </source>
</evidence>
<evidence type="ECO:0000256" key="12">
    <source>
        <dbReference type="ARBA" id="ARBA00059953"/>
    </source>
</evidence>
<sequence length="165" mass="18379">MGVIDKFGVPKPISKILNWARAYDMWYFQFGLACCAIEVMAASGPRHDFMRLGIIPLPASPRQADLMVVAGTVTDKMAPSVKRLYDQMPEPKYVISMGSCSNSGGPYWDSYSVTKGVDQLIPVDVYVPGCPPRPEALQEGIVLLQKKIKGENMNEKWREKDIEPV</sequence>
<evidence type="ECO:0000256" key="1">
    <source>
        <dbReference type="ARBA" id="ARBA00009173"/>
    </source>
</evidence>
<keyword evidence="6 14" id="KW-0479">Metal-binding</keyword>
<gene>
    <name evidence="14" type="primary">nuoB</name>
</gene>
<proteinExistence type="inferred from homology"/>
<evidence type="ECO:0000256" key="15">
    <source>
        <dbReference type="RuleBase" id="RU004464"/>
    </source>
</evidence>
<name>S5DXI5_9ACTN</name>
<dbReference type="GO" id="GO:0045271">
    <property type="term" value="C:respiratory chain complex I"/>
    <property type="evidence" value="ECO:0007669"/>
    <property type="project" value="TreeGrafter"/>
</dbReference>
<keyword evidence="5 14" id="KW-0874">Quinone</keyword>
<evidence type="ECO:0000256" key="2">
    <source>
        <dbReference type="ARBA" id="ARBA00022448"/>
    </source>
</evidence>
<feature type="binding site" evidence="14">
    <location>
        <position position="34"/>
    </location>
    <ligand>
        <name>[4Fe-4S] cluster</name>
        <dbReference type="ChEBI" id="CHEBI:49883"/>
    </ligand>
</feature>
<evidence type="ECO:0000259" key="16">
    <source>
        <dbReference type="Pfam" id="PF01058"/>
    </source>
</evidence>
<comment type="subcellular location">
    <subcellularLocation>
        <location evidence="14">Cell membrane</location>
        <topology evidence="14">Peripheral membrane protein</topology>
        <orientation evidence="14">Cytoplasmic side</orientation>
    </subcellularLocation>
</comment>
<feature type="binding site" evidence="14">
    <location>
        <position position="35"/>
    </location>
    <ligand>
        <name>[4Fe-4S] cluster</name>
        <dbReference type="ChEBI" id="CHEBI:49883"/>
    </ligand>
</feature>
<dbReference type="PANTHER" id="PTHR11995:SF33">
    <property type="entry name" value="NADH-QUINONE OXIDOREDUCTASE SUBUNIT B 2"/>
    <property type="match status" value="1"/>
</dbReference>
<comment type="subunit">
    <text evidence="13 14">NDH-1 is composed of 14 different subunits. Subunits NuoB, C, D, E, F, and G constitute the peripheral sector of the complex.</text>
</comment>
<keyword evidence="3 14" id="KW-1003">Cell membrane</keyword>
<feature type="domain" description="NADH:ubiquinone oxidoreductase-like 20kDa subunit" evidence="16">
    <location>
        <begin position="34"/>
        <end position="142"/>
    </location>
</feature>
<evidence type="ECO:0000256" key="10">
    <source>
        <dbReference type="ARBA" id="ARBA00023027"/>
    </source>
</evidence>
<keyword evidence="2 14" id="KW-0813">Transport</keyword>
<protein>
    <recommendedName>
        <fullName evidence="14">NADH-quinone oxidoreductase subunit B</fullName>
        <ecNumber evidence="14">7.1.1.-</ecNumber>
    </recommendedName>
    <alternativeName>
        <fullName evidence="14">NADH dehydrogenase I subunit B</fullName>
    </alternativeName>
    <alternativeName>
        <fullName evidence="14">NDH-1 subunit B</fullName>
    </alternativeName>
</protein>
<feature type="binding site" evidence="14">
    <location>
        <position position="100"/>
    </location>
    <ligand>
        <name>[4Fe-4S] cluster</name>
        <dbReference type="ChEBI" id="CHEBI:49883"/>
    </ligand>
</feature>
<dbReference type="HAMAP" id="MF_01356">
    <property type="entry name" value="NDH1_NuoB"/>
    <property type="match status" value="1"/>
</dbReference>
<evidence type="ECO:0000256" key="6">
    <source>
        <dbReference type="ARBA" id="ARBA00022723"/>
    </source>
</evidence>
<dbReference type="Pfam" id="PF01058">
    <property type="entry name" value="Oxidored_q6"/>
    <property type="match status" value="1"/>
</dbReference>